<evidence type="ECO:0000256" key="1">
    <source>
        <dbReference type="SAM" id="MobiDB-lite"/>
    </source>
</evidence>
<dbReference type="RefSeq" id="WP_074444016.1">
    <property type="nucleotide sequence ID" value="NZ_FMBM01000001.1"/>
</dbReference>
<dbReference type="EMBL" id="FMBM01000001">
    <property type="protein sequence ID" value="SCC79944.1"/>
    <property type="molecule type" value="Genomic_DNA"/>
</dbReference>
<dbReference type="AlphaFoldDB" id="A0A0P7Y8P9"/>
<comment type="caution">
    <text evidence="2">The sequence shown here is derived from an EMBL/GenBank/DDBJ whole genome shotgun (WGS) entry which is preliminary data.</text>
</comment>
<dbReference type="Proteomes" id="UP000182800">
    <property type="component" value="Unassembled WGS sequence"/>
</dbReference>
<proteinExistence type="predicted"/>
<dbReference type="STRING" id="1653334.GA0071312_1255"/>
<name>A0A0P7Y8P9_9HYPH</name>
<dbReference type="EMBL" id="LJSX01000015">
    <property type="protein sequence ID" value="KPQ10540.1"/>
    <property type="molecule type" value="Genomic_DNA"/>
</dbReference>
<feature type="compositionally biased region" description="Low complexity" evidence="1">
    <location>
        <begin position="218"/>
        <end position="249"/>
    </location>
</feature>
<reference evidence="2 4" key="1">
    <citation type="submission" date="2015-09" db="EMBL/GenBank/DDBJ databases">
        <title>Identification and resolution of microdiversity through metagenomic sequencing of parallel consortia.</title>
        <authorList>
            <person name="Nelson W.C."/>
            <person name="Romine M.F."/>
            <person name="Lindemann S.R."/>
        </authorList>
    </citation>
    <scope>NUCLEOTIDE SEQUENCE [LARGE SCALE GENOMIC DNA]</scope>
    <source>
        <strain evidence="2">HL-109</strain>
    </source>
</reference>
<reference evidence="3 5" key="2">
    <citation type="submission" date="2016-08" db="EMBL/GenBank/DDBJ databases">
        <authorList>
            <person name="Varghese N."/>
            <person name="Submissions Spin"/>
        </authorList>
    </citation>
    <scope>NUCLEOTIDE SEQUENCE [LARGE SCALE GENOMIC DNA]</scope>
    <source>
        <strain evidence="3 5">HL-109</strain>
    </source>
</reference>
<feature type="compositionally biased region" description="Low complexity" evidence="1">
    <location>
        <begin position="261"/>
        <end position="280"/>
    </location>
</feature>
<evidence type="ECO:0000313" key="2">
    <source>
        <dbReference type="EMBL" id="KPQ10540.1"/>
    </source>
</evidence>
<protein>
    <submittedName>
        <fullName evidence="2">Uncharacterized protein</fullName>
    </submittedName>
</protein>
<accession>A0A0P7Y8P9</accession>
<dbReference type="Proteomes" id="UP000050497">
    <property type="component" value="Unassembled WGS sequence"/>
</dbReference>
<organism evidence="2 4">
    <name type="scientific">Saliniramus fredricksonii</name>
    <dbReference type="NCBI Taxonomy" id="1653334"/>
    <lineage>
        <taxon>Bacteria</taxon>
        <taxon>Pseudomonadati</taxon>
        <taxon>Pseudomonadota</taxon>
        <taxon>Alphaproteobacteria</taxon>
        <taxon>Hyphomicrobiales</taxon>
        <taxon>Salinarimonadaceae</taxon>
        <taxon>Saliniramus</taxon>
    </lineage>
</organism>
<keyword evidence="5" id="KW-1185">Reference proteome</keyword>
<evidence type="ECO:0000313" key="3">
    <source>
        <dbReference type="EMBL" id="SCC79944.1"/>
    </source>
</evidence>
<feature type="region of interest" description="Disordered" evidence="1">
    <location>
        <begin position="201"/>
        <end position="308"/>
    </location>
</feature>
<gene>
    <name evidence="3" type="ORF">GA0071312_1255</name>
    <name evidence="2" type="ORF">HLUCCO17_10775</name>
</gene>
<sequence length="308" mass="32546">MTLTRRFRLAPGFARLIGRERPAMPVVEGHFPDQSDRRSFLRLEGEACTLILQDLLPDGGVSEERTEVSRAQGEVLMDVCAGRVVYERMPFEGGGGLDIEILRFVSPLPCAFILLHFADSMQAGGFRPPLWFGNELGDEETCEPRQVALGRKPAAHDGAIQNAALESLLDHLETRSGRHGSGHQGSGRGISDLTNQVPAQLHAQATHKPAAQSASLPQNGSAAGNRAAAAPEAAARPAPSASRQNPAAQGASAPRQNQTVRPRTTPATAAPAPSRPQQGDPGDDQDQIFDDGAGKPAASEPRTAGRSG</sequence>
<evidence type="ECO:0000313" key="5">
    <source>
        <dbReference type="Proteomes" id="UP000182800"/>
    </source>
</evidence>
<evidence type="ECO:0000313" key="4">
    <source>
        <dbReference type="Proteomes" id="UP000050497"/>
    </source>
</evidence>